<feature type="domain" description="CobQ/CobB/MinD/ParA nucleotide binding" evidence="8">
    <location>
        <begin position="9"/>
        <end position="194"/>
    </location>
</feature>
<dbReference type="Pfam" id="PF01656">
    <property type="entry name" value="CbiA"/>
    <property type="match status" value="1"/>
</dbReference>
<dbReference type="InterPro" id="IPR029062">
    <property type="entry name" value="Class_I_gatase-like"/>
</dbReference>
<accession>A0A8J7W191</accession>
<dbReference type="InterPro" id="IPR002586">
    <property type="entry name" value="CobQ/CobB/MinD/ParA_Nub-bd_dom"/>
</dbReference>
<dbReference type="GO" id="GO:0005524">
    <property type="term" value="F:ATP binding"/>
    <property type="evidence" value="ECO:0007669"/>
    <property type="project" value="UniProtKB-UniRule"/>
</dbReference>
<evidence type="ECO:0000256" key="1">
    <source>
        <dbReference type="ARBA" id="ARBA00001946"/>
    </source>
</evidence>
<comment type="catalytic activity">
    <reaction evidence="7">
        <text>cob(II)yrinate + 2 L-glutamine + 2 ATP + 2 H2O = cob(II)yrinate a,c diamide + 2 L-glutamate + 2 ADP + 2 phosphate + 2 H(+)</text>
        <dbReference type="Rhea" id="RHEA:26289"/>
        <dbReference type="ChEBI" id="CHEBI:15377"/>
        <dbReference type="ChEBI" id="CHEBI:15378"/>
        <dbReference type="ChEBI" id="CHEBI:29985"/>
        <dbReference type="ChEBI" id="CHEBI:30616"/>
        <dbReference type="ChEBI" id="CHEBI:43474"/>
        <dbReference type="ChEBI" id="CHEBI:58359"/>
        <dbReference type="ChEBI" id="CHEBI:58537"/>
        <dbReference type="ChEBI" id="CHEBI:58894"/>
        <dbReference type="ChEBI" id="CHEBI:456216"/>
        <dbReference type="EC" id="6.3.5.11"/>
    </reaction>
</comment>
<dbReference type="RefSeq" id="WP_227017483.1">
    <property type="nucleotide sequence ID" value="NZ_JAGSND010000003.1"/>
</dbReference>
<dbReference type="Proteomes" id="UP000675664">
    <property type="component" value="Unassembled WGS sequence"/>
</dbReference>
<feature type="domain" description="CobB/CobQ-like glutamine amidotransferase" evidence="9">
    <location>
        <begin position="256"/>
        <end position="444"/>
    </location>
</feature>
<organism evidence="10 11">
    <name type="scientific">Sinanaerobacter chloroacetimidivorans</name>
    <dbReference type="NCBI Taxonomy" id="2818044"/>
    <lineage>
        <taxon>Bacteria</taxon>
        <taxon>Bacillati</taxon>
        <taxon>Bacillota</taxon>
        <taxon>Clostridia</taxon>
        <taxon>Peptostreptococcales</taxon>
        <taxon>Anaerovoracaceae</taxon>
        <taxon>Sinanaerobacter</taxon>
    </lineage>
</organism>
<evidence type="ECO:0000259" key="8">
    <source>
        <dbReference type="Pfam" id="PF01656"/>
    </source>
</evidence>
<dbReference type="PANTHER" id="PTHR43873">
    <property type="entry name" value="COBYRINATE A,C-DIAMIDE SYNTHASE"/>
    <property type="match status" value="1"/>
</dbReference>
<keyword evidence="3 7" id="KW-0547">Nucleotide-binding</keyword>
<dbReference type="CDD" id="cd05388">
    <property type="entry name" value="CobB_N"/>
    <property type="match status" value="1"/>
</dbReference>
<comment type="domain">
    <text evidence="7">Comprises of two domains. The C-terminal domain contains the binding site for glutamine and catalyzes the hydrolysis of this substrate to glutamate and ammonia. The N-terminal domain is anticipated to bind ATP and cobyrinate and catalyzes the ultimate synthesis of the diamide product. The ammonia produced via the glutaminase domain is probably translocated to the adjacent domain via a molecular tunnel, where it reacts with an activated intermediate.</text>
</comment>
<name>A0A8J7W191_9FIRM</name>
<reference evidence="10" key="1">
    <citation type="submission" date="2021-04" db="EMBL/GenBank/DDBJ databases">
        <title>Sinoanaerobacter chloroacetimidivorans sp. nov., an obligate anaerobic bacterium isolated from anaerobic sludge.</title>
        <authorList>
            <person name="Bao Y."/>
        </authorList>
    </citation>
    <scope>NUCLEOTIDE SEQUENCE</scope>
    <source>
        <strain evidence="10">BAD-6</strain>
    </source>
</reference>
<comment type="pathway">
    <text evidence="7">Cofactor biosynthesis; adenosylcobalamin biosynthesis; cob(II)yrinate a,c-diamide from sirohydrochlorin (anaerobic route): step 10/10.</text>
</comment>
<evidence type="ECO:0000256" key="2">
    <source>
        <dbReference type="ARBA" id="ARBA00022598"/>
    </source>
</evidence>
<evidence type="ECO:0000313" key="11">
    <source>
        <dbReference type="Proteomes" id="UP000675664"/>
    </source>
</evidence>
<evidence type="ECO:0000256" key="4">
    <source>
        <dbReference type="ARBA" id="ARBA00022840"/>
    </source>
</evidence>
<evidence type="ECO:0000256" key="6">
    <source>
        <dbReference type="ARBA" id="ARBA00022962"/>
    </source>
</evidence>
<keyword evidence="4 7" id="KW-0067">ATP-binding</keyword>
<dbReference type="InterPro" id="IPR027417">
    <property type="entry name" value="P-loop_NTPase"/>
</dbReference>
<dbReference type="GO" id="GO:0042242">
    <property type="term" value="F:cobyrinic acid a,c-diamide synthase activity"/>
    <property type="evidence" value="ECO:0007669"/>
    <property type="project" value="UniProtKB-UniRule"/>
</dbReference>
<dbReference type="EMBL" id="JAGSND010000003">
    <property type="protein sequence ID" value="MBR0597345.1"/>
    <property type="molecule type" value="Genomic_DNA"/>
</dbReference>
<dbReference type="AlphaFoldDB" id="A0A8J7W191"/>
<evidence type="ECO:0000256" key="5">
    <source>
        <dbReference type="ARBA" id="ARBA00022842"/>
    </source>
</evidence>
<dbReference type="PANTHER" id="PTHR43873:SF1">
    <property type="entry name" value="COBYRINATE A,C-DIAMIDE SYNTHASE"/>
    <property type="match status" value="1"/>
</dbReference>
<dbReference type="Gene3D" id="3.40.50.300">
    <property type="entry name" value="P-loop containing nucleotide triphosphate hydrolases"/>
    <property type="match status" value="2"/>
</dbReference>
<dbReference type="HAMAP" id="MF_00027">
    <property type="entry name" value="CobB_CbiA"/>
    <property type="match status" value="1"/>
</dbReference>
<dbReference type="EC" id="6.3.5.11" evidence="7"/>
<comment type="similarity">
    <text evidence="7">Belongs to the CobB/CbiA family.</text>
</comment>
<comment type="caution">
    <text evidence="10">The sequence shown here is derived from an EMBL/GenBank/DDBJ whole genome shotgun (WGS) entry which is preliminary data.</text>
</comment>
<feature type="active site" description="Nucleophile" evidence="7">
    <location>
        <position position="339"/>
    </location>
</feature>
<comment type="function">
    <text evidence="7">Catalyzes the ATP-dependent amidation of the two carboxylate groups at positions a and c of cobyrinate, using either L-glutamine or ammonia as the nitrogen source.</text>
</comment>
<dbReference type="SUPFAM" id="SSF52540">
    <property type="entry name" value="P-loop containing nucleoside triphosphate hydrolases"/>
    <property type="match status" value="1"/>
</dbReference>
<comment type="cofactor">
    <cofactor evidence="1 7">
        <name>Mg(2+)</name>
        <dbReference type="ChEBI" id="CHEBI:18420"/>
    </cofactor>
</comment>
<dbReference type="InterPro" id="IPR004484">
    <property type="entry name" value="CbiA/CobB_synth"/>
</dbReference>
<keyword evidence="6 7" id="KW-0315">Glutamine amidotransferase</keyword>
<evidence type="ECO:0000259" key="9">
    <source>
        <dbReference type="Pfam" id="PF07685"/>
    </source>
</evidence>
<dbReference type="Gene3D" id="3.40.50.880">
    <property type="match status" value="1"/>
</dbReference>
<dbReference type="PROSITE" id="PS51274">
    <property type="entry name" value="GATASE_COBBQ"/>
    <property type="match status" value="1"/>
</dbReference>
<dbReference type="GO" id="GO:0009236">
    <property type="term" value="P:cobalamin biosynthetic process"/>
    <property type="evidence" value="ECO:0007669"/>
    <property type="project" value="UniProtKB-UniRule"/>
</dbReference>
<dbReference type="InterPro" id="IPR011698">
    <property type="entry name" value="GATase_3"/>
</dbReference>
<protein>
    <recommendedName>
        <fullName evidence="7">Cobyrinate a,c-diamide synthase</fullName>
        <ecNumber evidence="7">6.3.5.11</ecNumber>
    </recommendedName>
    <alternativeName>
        <fullName evidence="7">Cobyrinic acid a,c-diamide synthetase</fullName>
    </alternativeName>
</protein>
<evidence type="ECO:0000313" key="10">
    <source>
        <dbReference type="EMBL" id="MBR0597345.1"/>
    </source>
</evidence>
<comment type="miscellaneous">
    <text evidence="7">The a and c carboxylates of cobyrinate are activated for nucleophilic attack via formation of a phosphorylated intermediate by ATP. CbiA catalyzes first the amidation of the c-carboxylate, and then that of the a-carboxylate.</text>
</comment>
<evidence type="ECO:0000256" key="7">
    <source>
        <dbReference type="HAMAP-Rule" id="MF_00027"/>
    </source>
</evidence>
<dbReference type="UniPathway" id="UPA00148">
    <property type="reaction ID" value="UER00231"/>
</dbReference>
<keyword evidence="7" id="KW-0169">Cobalamin biosynthesis</keyword>
<reference evidence="10" key="2">
    <citation type="submission" date="2021-04" db="EMBL/GenBank/DDBJ databases">
        <authorList>
            <person name="Liu J."/>
        </authorList>
    </citation>
    <scope>NUCLEOTIDE SEQUENCE</scope>
    <source>
        <strain evidence="10">BAD-6</strain>
    </source>
</reference>
<keyword evidence="2 7" id="KW-0436">Ligase</keyword>
<proteinExistence type="inferred from homology"/>
<evidence type="ECO:0000256" key="3">
    <source>
        <dbReference type="ARBA" id="ARBA00022741"/>
    </source>
</evidence>
<dbReference type="NCBIfam" id="TIGR00379">
    <property type="entry name" value="cobB"/>
    <property type="match status" value="1"/>
</dbReference>
<gene>
    <name evidence="7" type="primary">cbiA</name>
    <name evidence="10" type="ORF">KCX82_05645</name>
</gene>
<sequence>MEQRSIPRIMIAATGSGSGKTTVTCGLLQAFLNRGKKLASFKSGPDYIDPMFHAEVLGVKSRNLDLFFTGENLTKYLFCKNSENTDLAVMEGVMGFYDGLAGKSMEGSSYDLARKTQTPVILVMDCKGMSVSIVAAMKGFLELRPDHFIKGVILNRISPMIYEDIREFIESELNVSVLGYLPIMEACRLESRHLGLVTAKEIGNLKGIVQQMAAQMEATIDLEKILEISKEALPVTYEIPEEVKRIKKFIMNVPVKIAVALDKAFCFYYQDNLDLLQELGVQIVPFSPLEDEFLPEGIDGLILGGGYPELYLEQLSRNKNLLCEIRRLVRDGLPCLAECGGFMYLHQYVLDRDGIPFEMAGVIEGESFPTIKLARFGYLTLTALEDNLLCNKGAEIKGHEFHYWDSTNPGKSFHAQKPLRKVNWDCIITQGNLWAGYPHIHFYSNIEVAFEFLRKVVKG</sequence>
<keyword evidence="11" id="KW-1185">Reference proteome</keyword>
<dbReference type="SUPFAM" id="SSF52317">
    <property type="entry name" value="Class I glutamine amidotransferase-like"/>
    <property type="match status" value="1"/>
</dbReference>
<keyword evidence="5 7" id="KW-0460">Magnesium</keyword>
<dbReference type="Pfam" id="PF07685">
    <property type="entry name" value="GATase_3"/>
    <property type="match status" value="1"/>
</dbReference>
<dbReference type="NCBIfam" id="NF002204">
    <property type="entry name" value="PRK01077.1"/>
    <property type="match status" value="1"/>
</dbReference>
<feature type="site" description="Increases nucleophilicity of active site Cys" evidence="7">
    <location>
        <position position="439"/>
    </location>
</feature>